<keyword evidence="4" id="KW-1185">Reference proteome</keyword>
<proteinExistence type="predicted"/>
<feature type="compositionally biased region" description="Basic and acidic residues" evidence="1">
    <location>
        <begin position="139"/>
        <end position="148"/>
    </location>
</feature>
<evidence type="ECO:0000256" key="1">
    <source>
        <dbReference type="SAM" id="MobiDB-lite"/>
    </source>
</evidence>
<feature type="region of interest" description="Disordered" evidence="1">
    <location>
        <begin position="125"/>
        <end position="190"/>
    </location>
</feature>
<sequence>MNFLAEAAKKKFLHDDDDNDEEGSSFSKYAKNFGHSDEDVEHFQNVASKTHENLSTGEHDTEIDHENILDNHKKIYESDSVSEHSEKDLGHAAAFEALKKLATGKSNEIDKKALVSLAMSEGLKMWEKKQSDPSSGNSDESKGSKDEILSQACTMAMKLINTSDKKGNDGEKEESDNKLLNLANSFFQKG</sequence>
<dbReference type="PANTHER" id="PTHR39477">
    <property type="entry name" value="CHROMOSOME 8, WHOLE GENOME SHOTGUN SEQUENCE"/>
    <property type="match status" value="1"/>
</dbReference>
<dbReference type="EMBL" id="PQFF01000448">
    <property type="protein sequence ID" value="RHZ49579.1"/>
    <property type="molecule type" value="Genomic_DNA"/>
</dbReference>
<dbReference type="Proteomes" id="UP000266861">
    <property type="component" value="Unassembled WGS sequence"/>
</dbReference>
<evidence type="ECO:0000313" key="3">
    <source>
        <dbReference type="EMBL" id="RHZ49579.1"/>
    </source>
</evidence>
<evidence type="ECO:0000259" key="2">
    <source>
        <dbReference type="Pfam" id="PF24845"/>
    </source>
</evidence>
<dbReference type="InterPro" id="IPR056138">
    <property type="entry name" value="DUF7721"/>
</dbReference>
<reference evidence="3 4" key="1">
    <citation type="submission" date="2018-08" db="EMBL/GenBank/DDBJ databases">
        <title>Genome and evolution of the arbuscular mycorrhizal fungus Diversispora epigaea (formerly Glomus versiforme) and its bacterial endosymbionts.</title>
        <authorList>
            <person name="Sun X."/>
            <person name="Fei Z."/>
            <person name="Harrison M."/>
        </authorList>
    </citation>
    <scope>NUCLEOTIDE SEQUENCE [LARGE SCALE GENOMIC DNA]</scope>
    <source>
        <strain evidence="3 4">IT104</strain>
    </source>
</reference>
<gene>
    <name evidence="3" type="ORF">Glove_519g66</name>
</gene>
<dbReference type="OrthoDB" id="2290255at2759"/>
<protein>
    <recommendedName>
        <fullName evidence="2">DUF7721 domain-containing protein</fullName>
    </recommendedName>
</protein>
<dbReference type="Pfam" id="PF24845">
    <property type="entry name" value="DUF7721"/>
    <property type="match status" value="1"/>
</dbReference>
<feature type="domain" description="DUF7721" evidence="2">
    <location>
        <begin position="24"/>
        <end position="105"/>
    </location>
</feature>
<accession>A0A397GHF8</accession>
<organism evidence="3 4">
    <name type="scientific">Diversispora epigaea</name>
    <dbReference type="NCBI Taxonomy" id="1348612"/>
    <lineage>
        <taxon>Eukaryota</taxon>
        <taxon>Fungi</taxon>
        <taxon>Fungi incertae sedis</taxon>
        <taxon>Mucoromycota</taxon>
        <taxon>Glomeromycotina</taxon>
        <taxon>Glomeromycetes</taxon>
        <taxon>Diversisporales</taxon>
        <taxon>Diversisporaceae</taxon>
        <taxon>Diversispora</taxon>
    </lineage>
</organism>
<dbReference type="AlphaFoldDB" id="A0A397GHF8"/>
<comment type="caution">
    <text evidence="3">The sequence shown here is derived from an EMBL/GenBank/DDBJ whole genome shotgun (WGS) entry which is preliminary data.</text>
</comment>
<feature type="region of interest" description="Disordered" evidence="1">
    <location>
        <begin position="1"/>
        <end position="26"/>
    </location>
</feature>
<dbReference type="PANTHER" id="PTHR39477:SF1">
    <property type="entry name" value="BETA-FLANKING PROTEIN"/>
    <property type="match status" value="1"/>
</dbReference>
<name>A0A397GHF8_9GLOM</name>
<evidence type="ECO:0000313" key="4">
    <source>
        <dbReference type="Proteomes" id="UP000266861"/>
    </source>
</evidence>